<gene>
    <name evidence="1" type="ORF">UFOVP1365_14</name>
</gene>
<proteinExistence type="predicted"/>
<organism evidence="1">
    <name type="scientific">uncultured Caudovirales phage</name>
    <dbReference type="NCBI Taxonomy" id="2100421"/>
    <lineage>
        <taxon>Viruses</taxon>
        <taxon>Duplodnaviria</taxon>
        <taxon>Heunggongvirae</taxon>
        <taxon>Uroviricota</taxon>
        <taxon>Caudoviricetes</taxon>
        <taxon>Peduoviridae</taxon>
        <taxon>Maltschvirus</taxon>
        <taxon>Maltschvirus maltsch</taxon>
    </lineage>
</organism>
<accession>A0A6J5S394</accession>
<dbReference type="EMBL" id="LR797316">
    <property type="protein sequence ID" value="CAB4203022.1"/>
    <property type="molecule type" value="Genomic_DNA"/>
</dbReference>
<evidence type="ECO:0000313" key="1">
    <source>
        <dbReference type="EMBL" id="CAB4203022.1"/>
    </source>
</evidence>
<reference evidence="1" key="1">
    <citation type="submission" date="2020-05" db="EMBL/GenBank/DDBJ databases">
        <authorList>
            <person name="Chiriac C."/>
            <person name="Salcher M."/>
            <person name="Ghai R."/>
            <person name="Kavagutti S V."/>
        </authorList>
    </citation>
    <scope>NUCLEOTIDE SEQUENCE</scope>
</reference>
<protein>
    <submittedName>
        <fullName evidence="1">Uncharacterized protein</fullName>
    </submittedName>
</protein>
<sequence>MSLFLMLNPKIFQHAGYATGALSRKIKNPIAKEADRLVRRKLKENTSYTEELEHEMSKMVGITSKLASDLSKLSRAELIKMRNEIANKILLMEEEEYIMLLMLLEDY</sequence>
<name>A0A6J5S394_9CAUD</name>